<protein>
    <submittedName>
        <fullName evidence="3">Heparinase II/III family protein</fullName>
    </submittedName>
</protein>
<dbReference type="PANTHER" id="PTHR38045:SF1">
    <property type="entry name" value="HEPARINASE II_III-LIKE PROTEIN"/>
    <property type="match status" value="1"/>
</dbReference>
<accession>A0ABU5S6D8</accession>
<comment type="caution">
    <text evidence="3">The sequence shown here is derived from an EMBL/GenBank/DDBJ whole genome shotgun (WGS) entry which is preliminary data.</text>
</comment>
<keyword evidence="4" id="KW-1185">Reference proteome</keyword>
<dbReference type="Pfam" id="PF07940">
    <property type="entry name" value="Hepar_II_III_C"/>
    <property type="match status" value="1"/>
</dbReference>
<evidence type="ECO:0000313" key="4">
    <source>
        <dbReference type="Proteomes" id="UP001303899"/>
    </source>
</evidence>
<dbReference type="InterPro" id="IPR012480">
    <property type="entry name" value="Hepar_II_III_C"/>
</dbReference>
<gene>
    <name evidence="3" type="ORF">VB776_14005</name>
</gene>
<dbReference type="Gene3D" id="1.50.10.100">
    <property type="entry name" value="Chondroitin AC/alginate lyase"/>
    <property type="match status" value="1"/>
</dbReference>
<reference evidence="3 4" key="1">
    <citation type="submission" date="2023-12" db="EMBL/GenBank/DDBJ databases">
        <title>Novel species of the genus Arcicella isolated from rivers.</title>
        <authorList>
            <person name="Lu H."/>
        </authorList>
    </citation>
    <scope>NUCLEOTIDE SEQUENCE [LARGE SCALE GENOMIC DNA]</scope>
    <source>
        <strain evidence="3 4">DC2W</strain>
    </source>
</reference>
<comment type="subcellular location">
    <subcellularLocation>
        <location evidence="1">Cell envelope</location>
    </subcellularLocation>
</comment>
<dbReference type="RefSeq" id="WP_323697341.1">
    <property type="nucleotide sequence ID" value="NZ_JAYGIL010000016.1"/>
</dbReference>
<dbReference type="Gene3D" id="2.70.98.70">
    <property type="match status" value="1"/>
</dbReference>
<name>A0ABU5S6D8_9BACT</name>
<sequence>MKVKQLFVLITFFCYFSITTFAQKHQNLYFTKDRVDLLKQRIAKEEEFKNNWNDVLSEANVLLTKKDYGKIDYLSLAYLVTGEKKYADKTKSLLLDLCTRTTWSNPEMLKRQPAWSSDLKTAENCWNVAMGLEGIYNELTKDERKTIVDGVMRMGIRPAVNEWLLPENRIHSLNSMGHNWWTACVYMAGVASLAVKDDAPEVNAWIEEMNQASKEWFSFSGDQLQSKPKTWDAKGGMYESVNYAAFGVSEYLFFRLAHQNVLPKVKQPEISLLKNIPNFFMHVAYPREGMLYSLNFGDSHKNIVGERPVKLLWALGYQNPNALWYLNQIENFQHREGLFKNAPLGIMYHPEMSKAPALPNLPTSEIFEDMDWTTMRASWEKNATMLGIKSGHTWNHSHADANSFILFHKGEAVIKDAGNSSYGTKEYPEYFFQSPAHNVLTFNGKYQPKEQQYGGSPLRGEMSELLDAGDIKYVMANGTGPTSSVYARNFRHFLWLGKVILVIDDVKAYEAGKFEWLLHPEGESKKERGDISIINKNASVLVRPLFPETLVETGFNHDFPEKMILSEILAPKEDNVKEQEKYYSIASPEPMRQTKFITAIILKDSVNDKNIPEIERLKGDEMIGVRIKQNGKITDVYLNLQADGRLMHLNSIKTFNGFTTDAYLTSITYPENKPNEISDYFIGYGSFLRKENKTLYSSLSKLFFIAKKQDKTFNINVSGQPIINATFSLDKKPETVIVNKQVSTIDYTNGQLKIRLEK</sequence>
<proteinExistence type="predicted"/>
<evidence type="ECO:0000256" key="1">
    <source>
        <dbReference type="ARBA" id="ARBA00004196"/>
    </source>
</evidence>
<dbReference type="EMBL" id="JAYGIL010000016">
    <property type="protein sequence ID" value="MEA5404039.1"/>
    <property type="molecule type" value="Genomic_DNA"/>
</dbReference>
<dbReference type="PANTHER" id="PTHR38045">
    <property type="entry name" value="CHROMOSOME 1, WHOLE GENOME SHOTGUN SEQUENCE"/>
    <property type="match status" value="1"/>
</dbReference>
<dbReference type="SUPFAM" id="SSF48230">
    <property type="entry name" value="Chondroitin AC/alginate lyase"/>
    <property type="match status" value="1"/>
</dbReference>
<evidence type="ECO:0000313" key="3">
    <source>
        <dbReference type="EMBL" id="MEA5404039.1"/>
    </source>
</evidence>
<dbReference type="InterPro" id="IPR008929">
    <property type="entry name" value="Chondroitin_lyas"/>
</dbReference>
<organism evidence="3 4">
    <name type="scientific">Arcicella gelida</name>
    <dbReference type="NCBI Taxonomy" id="2984195"/>
    <lineage>
        <taxon>Bacteria</taxon>
        <taxon>Pseudomonadati</taxon>
        <taxon>Bacteroidota</taxon>
        <taxon>Cytophagia</taxon>
        <taxon>Cytophagales</taxon>
        <taxon>Flectobacillaceae</taxon>
        <taxon>Arcicella</taxon>
    </lineage>
</organism>
<evidence type="ECO:0000259" key="2">
    <source>
        <dbReference type="Pfam" id="PF07940"/>
    </source>
</evidence>
<feature type="domain" description="Heparinase II/III-like C-terminal" evidence="2">
    <location>
        <begin position="364"/>
        <end position="529"/>
    </location>
</feature>
<dbReference type="Proteomes" id="UP001303899">
    <property type="component" value="Unassembled WGS sequence"/>
</dbReference>